<dbReference type="InterPro" id="IPR045063">
    <property type="entry name" value="Dynamin_N"/>
</dbReference>
<feature type="domain" description="Dynamin N-terminal" evidence="2">
    <location>
        <begin position="381"/>
        <end position="515"/>
    </location>
</feature>
<name>A0A2V2ZLG6_9BACI</name>
<reference evidence="3 4" key="1">
    <citation type="submission" date="2018-05" db="EMBL/GenBank/DDBJ databases">
        <title>Freshwater and sediment microbial communities from various areas in North America, analyzing microbe dynamics in response to fracking.</title>
        <authorList>
            <person name="Lamendella R."/>
        </authorList>
    </citation>
    <scope>NUCLEOTIDE SEQUENCE [LARGE SCALE GENOMIC DNA]</scope>
    <source>
        <strain evidence="3 4">15_TX</strain>
    </source>
</reference>
<dbReference type="Gene3D" id="1.25.40.10">
    <property type="entry name" value="Tetratricopeptide repeat domain"/>
    <property type="match status" value="1"/>
</dbReference>
<dbReference type="EMBL" id="QGTW01000015">
    <property type="protein sequence ID" value="PWW20514.1"/>
    <property type="molecule type" value="Genomic_DNA"/>
</dbReference>
<dbReference type="InterPro" id="IPR011990">
    <property type="entry name" value="TPR-like_helical_dom_sf"/>
</dbReference>
<evidence type="ECO:0000256" key="1">
    <source>
        <dbReference type="PROSITE-ProRule" id="PRU00339"/>
    </source>
</evidence>
<dbReference type="Gene3D" id="3.40.50.300">
    <property type="entry name" value="P-loop containing nucleotide triphosphate hydrolases"/>
    <property type="match status" value="1"/>
</dbReference>
<dbReference type="RefSeq" id="WP_110067022.1">
    <property type="nucleotide sequence ID" value="NZ_QGTW01000015.1"/>
</dbReference>
<dbReference type="InterPro" id="IPR027417">
    <property type="entry name" value="P-loop_NTPase"/>
</dbReference>
<dbReference type="SUPFAM" id="SSF52540">
    <property type="entry name" value="P-loop containing nucleoside triphosphate hydrolases"/>
    <property type="match status" value="1"/>
</dbReference>
<protein>
    <submittedName>
        <fullName evidence="3">GTPase Era involved in 16S rRNA processing</fullName>
    </submittedName>
</protein>
<keyword evidence="1" id="KW-0802">TPR repeat</keyword>
<accession>A0A2V2ZLG6</accession>
<dbReference type="SUPFAM" id="SSF48452">
    <property type="entry name" value="TPR-like"/>
    <property type="match status" value="1"/>
</dbReference>
<dbReference type="InterPro" id="IPR019734">
    <property type="entry name" value="TPR_rpt"/>
</dbReference>
<organism evidence="3 4">
    <name type="scientific">Cytobacillus oceanisediminis</name>
    <dbReference type="NCBI Taxonomy" id="665099"/>
    <lineage>
        <taxon>Bacteria</taxon>
        <taxon>Bacillati</taxon>
        <taxon>Bacillota</taxon>
        <taxon>Bacilli</taxon>
        <taxon>Bacillales</taxon>
        <taxon>Bacillaceae</taxon>
        <taxon>Cytobacillus</taxon>
    </lineage>
</organism>
<dbReference type="SMART" id="SM00028">
    <property type="entry name" value="TPR"/>
    <property type="match status" value="2"/>
</dbReference>
<evidence type="ECO:0000313" key="3">
    <source>
        <dbReference type="EMBL" id="PWW20514.1"/>
    </source>
</evidence>
<evidence type="ECO:0000259" key="2">
    <source>
        <dbReference type="Pfam" id="PF00350"/>
    </source>
</evidence>
<dbReference type="OrthoDB" id="2953146at2"/>
<dbReference type="Proteomes" id="UP000247150">
    <property type="component" value="Unassembled WGS sequence"/>
</dbReference>
<dbReference type="Pfam" id="PF00350">
    <property type="entry name" value="Dynamin_N"/>
    <property type="match status" value="1"/>
</dbReference>
<dbReference type="AlphaFoldDB" id="A0A2V2ZLG6"/>
<dbReference type="InterPro" id="IPR051943">
    <property type="entry name" value="TRAFAC_Dynamin-like_GTPase"/>
</dbReference>
<comment type="caution">
    <text evidence="3">The sequence shown here is derived from an EMBL/GenBank/DDBJ whole genome shotgun (WGS) entry which is preliminary data.</text>
</comment>
<evidence type="ECO:0000313" key="4">
    <source>
        <dbReference type="Proteomes" id="UP000247150"/>
    </source>
</evidence>
<dbReference type="PROSITE" id="PS50005">
    <property type="entry name" value="TPR"/>
    <property type="match status" value="1"/>
</dbReference>
<dbReference type="PANTHER" id="PTHR43681">
    <property type="entry name" value="TRANSMEMBRANE GTPASE FZO"/>
    <property type="match status" value="1"/>
</dbReference>
<proteinExistence type="predicted"/>
<gene>
    <name evidence="3" type="ORF">DFO73_11593</name>
</gene>
<feature type="repeat" description="TPR" evidence="1">
    <location>
        <begin position="112"/>
        <end position="145"/>
    </location>
</feature>
<dbReference type="PANTHER" id="PTHR43681:SF1">
    <property type="entry name" value="SARCALUMENIN"/>
    <property type="match status" value="1"/>
</dbReference>
<sequence>MTLEKQLINKSYYQTFMEGNENVHPIRVLGEMYVAEQQNEVPDLTYIRFAQGEVYFLNKDYEAAIFKWENIPNELGPWAQKNMADAYFELDLLSTAEDFYKAIETDSDVLKTEVLLQLFTLYIQRGKLEMAVDSIKNAVHLNPDYPDVTDMARGFFEEHSDWGNAVELAVNEAIRTESLSWFGVLHSYVEQGRTAKIEPNYFSEALVTLFKADEARFESLSAALWNSYKQNDLYFSWLKEFNHLLLNIEPGRSHTWQQLSELYKDTYFELINGKHLIRDLSHLIPNHLSNWIKIAAPSHTLVSAAAVLAWSEIFPSNIDASAVSEAESLVSKSVRYQDGMEEGFKLFETVMKWAKEKGVLMGERFEWMVRELLDLDSNHLLIAGSASNGKSSFVNTLLGEELMGDATSASVLFKDADEAEIHAITDEDVRSISDLEDFRQSAEKSQHTLIRCKMPVSFLQENRLALIDTPGLAGQSKFRNGAFQYLHLADSMLFVLNADSPLTDKELDMVVRMREQAPELPIHFLLSKMDRVPNSQDAMELVEETASRINTYFPNAKVFAFSTHYESESQLKELSAFIRSMMDGRKLKEERTAKVLYYIKKSIKFLLEKRVEMENSLIDTIKWNEEMVTKLTGAINQLSDMEEEKVRTIKKSYSKIKDEMRQDLKKKIPELLRNSSELVTEDSDFGKIHNELNDEMNKRIHEYIEETVLPDFHVSIQDWIAESEGEFKDSQAYLNEMSESFNELYGEEKMALDCDFKVLDDWRRDADRMTRGSVQLEKVNILNRFSPSQFLLKSAGKLFGAIPQNKGMLYSKYRQYIENEDYSEIAELITDKFMQQFELFEKSLERDIKMFFRNPFDVLNKTVEETHEEIEENKQSLSDMRKNPEIYRDPLTLFELKLRQFEWMTTAGERVKEYR</sequence>